<dbReference type="AlphaFoldDB" id="A0AAJ0ZQU8"/>
<dbReference type="InterPro" id="IPR010567">
    <property type="entry name" value="OrfX2/OrfX3/P47"/>
</dbReference>
<name>A0AAJ0ZQU8_9PSED</name>
<comment type="similarity">
    <text evidence="2">Belongs to the TULIP P47 family.</text>
</comment>
<evidence type="ECO:0000313" key="4">
    <source>
        <dbReference type="EMBL" id="MBU4636279.1"/>
    </source>
</evidence>
<sequence>MRKAPSYIRTECKIRTGISPGIVAYTRIVTKQTLQLATNDKGEQVMVYAMVGDPDVQNTTDIAT</sequence>
<evidence type="ECO:0000313" key="5">
    <source>
        <dbReference type="Proteomes" id="UP000787568"/>
    </source>
</evidence>
<protein>
    <submittedName>
        <fullName evidence="4">TULIP family P47-like protein</fullName>
    </submittedName>
</protein>
<dbReference type="Proteomes" id="UP000787568">
    <property type="component" value="Unassembled WGS sequence"/>
</dbReference>
<evidence type="ECO:0000256" key="2">
    <source>
        <dbReference type="ARBA" id="ARBA00035010"/>
    </source>
</evidence>
<reference evidence="4" key="1">
    <citation type="submission" date="2020-12" db="EMBL/GenBank/DDBJ databases">
        <title>Generalized mutagenesis with transposon Tn5. A laboratory procedure for the identification of genes responsible for a bacterial phenotype and its regulation, illustrated with phenazine production in Pseudomonas chlororaphis.</title>
        <authorList>
            <person name="Muzio F."/>
            <person name="Sobrero P."/>
            <person name="Agaras B."/>
            <person name="Valverde C."/>
        </authorList>
    </citation>
    <scope>NUCLEOTIDE SEQUENCE</scope>
    <source>
        <strain evidence="4">SMMP3</strain>
    </source>
</reference>
<dbReference type="RefSeq" id="WP_216311381.1">
    <property type="nucleotide sequence ID" value="NZ_JAEEFW010000009.1"/>
</dbReference>
<evidence type="ECO:0000256" key="1">
    <source>
        <dbReference type="ARBA" id="ARBA00023026"/>
    </source>
</evidence>
<gene>
    <name evidence="4" type="ORF">I8747_26045</name>
</gene>
<comment type="caution">
    <text evidence="4">The sequence shown here is derived from an EMBL/GenBank/DDBJ whole genome shotgun (WGS) entry which is preliminary data.</text>
</comment>
<accession>A0AAJ0ZQU8</accession>
<dbReference type="Pfam" id="PF06597">
    <property type="entry name" value="Clostridium_P47"/>
    <property type="match status" value="1"/>
</dbReference>
<feature type="domain" description="Protein OrfX2/OrfX3/P47" evidence="3">
    <location>
        <begin position="6"/>
        <end position="64"/>
    </location>
</feature>
<dbReference type="EMBL" id="JAEEFW010000009">
    <property type="protein sequence ID" value="MBU4636279.1"/>
    <property type="molecule type" value="Genomic_DNA"/>
</dbReference>
<organism evidence="4 5">
    <name type="scientific">Pseudomonas chlororaphis subsp. aurantiaca</name>
    <dbReference type="NCBI Taxonomy" id="86192"/>
    <lineage>
        <taxon>Bacteria</taxon>
        <taxon>Pseudomonadati</taxon>
        <taxon>Pseudomonadota</taxon>
        <taxon>Gammaproteobacteria</taxon>
        <taxon>Pseudomonadales</taxon>
        <taxon>Pseudomonadaceae</taxon>
        <taxon>Pseudomonas</taxon>
    </lineage>
</organism>
<evidence type="ECO:0000259" key="3">
    <source>
        <dbReference type="Pfam" id="PF06597"/>
    </source>
</evidence>
<keyword evidence="1" id="KW-0843">Virulence</keyword>
<proteinExistence type="inferred from homology"/>